<dbReference type="OrthoDB" id="1298252at2759"/>
<evidence type="ECO:0000259" key="1">
    <source>
        <dbReference type="SMART" id="SM00579"/>
    </source>
</evidence>
<dbReference type="InterPro" id="IPR053197">
    <property type="entry name" value="F-box_SCFL_complex_component"/>
</dbReference>
<dbReference type="InterPro" id="IPR032675">
    <property type="entry name" value="LRR_dom_sf"/>
</dbReference>
<reference evidence="2 3" key="1">
    <citation type="submission" date="2017-09" db="EMBL/GenBank/DDBJ databases">
        <title>WGS assembly of Aquilegia coerulea Goldsmith.</title>
        <authorList>
            <person name="Hodges S."/>
            <person name="Kramer E."/>
            <person name="Nordborg M."/>
            <person name="Tomkins J."/>
            <person name="Borevitz J."/>
            <person name="Derieg N."/>
            <person name="Yan J."/>
            <person name="Mihaltcheva S."/>
            <person name="Hayes R.D."/>
            <person name="Rokhsar D."/>
        </authorList>
    </citation>
    <scope>NUCLEOTIDE SEQUENCE [LARGE SCALE GENOMIC DNA]</scope>
    <source>
        <strain evidence="3">cv. Goldsmith</strain>
    </source>
</reference>
<proteinExistence type="predicted"/>
<dbReference type="Gene3D" id="3.80.10.10">
    <property type="entry name" value="Ribonuclease Inhibitor"/>
    <property type="match status" value="1"/>
</dbReference>
<keyword evidence="3" id="KW-1185">Reference proteome</keyword>
<dbReference type="Pfam" id="PF08387">
    <property type="entry name" value="FBD"/>
    <property type="match status" value="1"/>
</dbReference>
<dbReference type="InParanoid" id="A0A2G5D3I1"/>
<protein>
    <recommendedName>
        <fullName evidence="1">FBD domain-containing protein</fullName>
    </recommendedName>
</protein>
<dbReference type="AlphaFoldDB" id="A0A2G5D3I1"/>
<name>A0A2G5D3I1_AQUCA</name>
<dbReference type="STRING" id="218851.A0A2G5D3I1"/>
<dbReference type="FunCoup" id="A0A2G5D3I1">
    <property type="interactions" value="133"/>
</dbReference>
<feature type="domain" description="FBD" evidence="1">
    <location>
        <begin position="325"/>
        <end position="395"/>
    </location>
</feature>
<evidence type="ECO:0000313" key="3">
    <source>
        <dbReference type="Proteomes" id="UP000230069"/>
    </source>
</evidence>
<dbReference type="SUPFAM" id="SSF81383">
    <property type="entry name" value="F-box domain"/>
    <property type="match status" value="1"/>
</dbReference>
<organism evidence="2 3">
    <name type="scientific">Aquilegia coerulea</name>
    <name type="common">Rocky mountain columbine</name>
    <dbReference type="NCBI Taxonomy" id="218851"/>
    <lineage>
        <taxon>Eukaryota</taxon>
        <taxon>Viridiplantae</taxon>
        <taxon>Streptophyta</taxon>
        <taxon>Embryophyta</taxon>
        <taxon>Tracheophyta</taxon>
        <taxon>Spermatophyta</taxon>
        <taxon>Magnoliopsida</taxon>
        <taxon>Ranunculales</taxon>
        <taxon>Ranunculaceae</taxon>
        <taxon>Thalictroideae</taxon>
        <taxon>Aquilegia</taxon>
    </lineage>
</organism>
<gene>
    <name evidence="2" type="ORF">AQUCO_02800013v1</name>
</gene>
<dbReference type="Proteomes" id="UP000230069">
    <property type="component" value="Unassembled WGS sequence"/>
</dbReference>
<dbReference type="InterPro" id="IPR036047">
    <property type="entry name" value="F-box-like_dom_sf"/>
</dbReference>
<evidence type="ECO:0000313" key="2">
    <source>
        <dbReference type="EMBL" id="PIA38076.1"/>
    </source>
</evidence>
<dbReference type="PANTHER" id="PTHR34223">
    <property type="entry name" value="OS11G0201299 PROTEIN"/>
    <property type="match status" value="1"/>
</dbReference>
<dbReference type="InterPro" id="IPR006566">
    <property type="entry name" value="FBD"/>
</dbReference>
<dbReference type="PANTHER" id="PTHR34223:SF51">
    <property type="entry name" value="OS06G0556300 PROTEIN"/>
    <property type="match status" value="1"/>
</dbReference>
<sequence length="409" mass="46558">MDETPNSTSNDDEDRISALPDSILLHILSCKKIYMSEIVRTSILSRRWRYLWTSLPILRFSDETVDNEIGFLNFVDNVLHLHDDSIIHKLFLSCNFSSSGDRIDSIIAEAVRRNVRNIHLSFVLNDNPLKLPDCLFNSEIRKIYLESWHEYNDYLVELPNSFWSVEHLNVLIISAQQLKTLSVIDIISGTKIKICTPNLTSLHLEGQLYDDYFLDNFPSLASACVQLFVTGHDDAHLYCKVLKGLYNVTTLTLSSDWDEVSLCPSAQEQLIPIPFRNLRHLKLHGCCGNAVANLLKFTPHIETLFWKTASEEDIAAFYGGQFPLNCLLCELKYVEVHNLRGCEDELKLLEFIMKNASVIKIVDITPSAEEKEVTEFSNKLQSLSRASSSVNINFLSKSVTSVNVEDDFS</sequence>
<accession>A0A2G5D3I1</accession>
<dbReference type="SMART" id="SM00579">
    <property type="entry name" value="FBD"/>
    <property type="match status" value="1"/>
</dbReference>
<dbReference type="SUPFAM" id="SSF52047">
    <property type="entry name" value="RNI-like"/>
    <property type="match status" value="1"/>
</dbReference>
<dbReference type="EMBL" id="KZ305045">
    <property type="protein sequence ID" value="PIA38076.1"/>
    <property type="molecule type" value="Genomic_DNA"/>
</dbReference>